<keyword evidence="3" id="KW-0378">Hydrolase</keyword>
<feature type="compositionally biased region" description="Low complexity" evidence="1">
    <location>
        <begin position="448"/>
        <end position="465"/>
    </location>
</feature>
<evidence type="ECO:0000313" key="3">
    <source>
        <dbReference type="EMBL" id="TWF80777.1"/>
    </source>
</evidence>
<dbReference type="AlphaFoldDB" id="A0A561T109"/>
<dbReference type="GO" id="GO:0008270">
    <property type="term" value="F:zinc ion binding"/>
    <property type="evidence" value="ECO:0007669"/>
    <property type="project" value="InterPro"/>
</dbReference>
<protein>
    <submittedName>
        <fullName evidence="3">Zinc carboxypeptidase</fullName>
    </submittedName>
</protein>
<dbReference type="SUPFAM" id="SSF53187">
    <property type="entry name" value="Zn-dependent exopeptidases"/>
    <property type="match status" value="1"/>
</dbReference>
<dbReference type="GO" id="GO:0004181">
    <property type="term" value="F:metallocarboxypeptidase activity"/>
    <property type="evidence" value="ECO:0007669"/>
    <property type="project" value="InterPro"/>
</dbReference>
<keyword evidence="4" id="KW-1185">Reference proteome</keyword>
<sequence>MNLAECMRRVPDIARFPSVDALHTELDALASAHPHLVRVRRIGTSRLGEPLRVLTIGDGPADAVVIGGPHPNEPVGGLTVGVLAGMLCRDDALRAELGFRWHLIPCVDPDGARLNEGWFDRPGNRRAYSEHFYRPDPAEQVEWTFPLSGEDYWFDRTLPETAALMRLMDEVEPSLVCSLHNGEHHGVFFYVNRDDPELARRLGELPGLAGLPLHHGEPELPGSRLIAPAVYATQDGARVGAMLGAGAGSADYAARFGALHIVPEVPLWADQRVADRSATGTGYRQLVARGAAARREALDMLDTALATVADTLTVRTPFERSVRASLRTFRTVTEHREALAGEDRSATVAEEFDHRQALHLLRLRLLGTFLRMLDAEIAAGSATVAVRTQRRVLGETFDRWVGEAEADTPGPATEIRRPVAVQLGAILLAATRAADGSQNASRIPEGRSMGSSAGSPATSTAATSV</sequence>
<accession>A0A561T109</accession>
<comment type="caution">
    <text evidence="3">The sequence shown here is derived from an EMBL/GenBank/DDBJ whole genome shotgun (WGS) entry which is preliminary data.</text>
</comment>
<evidence type="ECO:0000256" key="1">
    <source>
        <dbReference type="SAM" id="MobiDB-lite"/>
    </source>
</evidence>
<dbReference type="RefSeq" id="WP_212612762.1">
    <property type="nucleotide sequence ID" value="NZ_VIWU01000001.1"/>
</dbReference>
<evidence type="ECO:0000313" key="4">
    <source>
        <dbReference type="Proteomes" id="UP000321261"/>
    </source>
</evidence>
<name>A0A561T109_9PSEU</name>
<reference evidence="3 4" key="1">
    <citation type="submission" date="2019-06" db="EMBL/GenBank/DDBJ databases">
        <title>Sequencing the genomes of 1000 actinobacteria strains.</title>
        <authorList>
            <person name="Klenk H.-P."/>
        </authorList>
    </citation>
    <scope>NUCLEOTIDE SEQUENCE [LARGE SCALE GENOMIC DNA]</scope>
    <source>
        <strain evidence="3 4">DSM 45671</strain>
    </source>
</reference>
<gene>
    <name evidence="3" type="ORF">FHX44_116720</name>
</gene>
<dbReference type="Proteomes" id="UP000321261">
    <property type="component" value="Unassembled WGS sequence"/>
</dbReference>
<proteinExistence type="predicted"/>
<feature type="region of interest" description="Disordered" evidence="1">
    <location>
        <begin position="437"/>
        <end position="465"/>
    </location>
</feature>
<dbReference type="GO" id="GO:0006508">
    <property type="term" value="P:proteolysis"/>
    <property type="evidence" value="ECO:0007669"/>
    <property type="project" value="InterPro"/>
</dbReference>
<dbReference type="InterPro" id="IPR000834">
    <property type="entry name" value="Peptidase_M14"/>
</dbReference>
<dbReference type="Gene3D" id="3.40.630.10">
    <property type="entry name" value="Zn peptidases"/>
    <property type="match status" value="1"/>
</dbReference>
<keyword evidence="3" id="KW-0645">Protease</keyword>
<feature type="domain" description="Peptidase M14" evidence="2">
    <location>
        <begin position="24"/>
        <end position="193"/>
    </location>
</feature>
<dbReference type="Pfam" id="PF00246">
    <property type="entry name" value="Peptidase_M14"/>
    <property type="match status" value="1"/>
</dbReference>
<organism evidence="3 4">
    <name type="scientific">Pseudonocardia hierapolitana</name>
    <dbReference type="NCBI Taxonomy" id="1128676"/>
    <lineage>
        <taxon>Bacteria</taxon>
        <taxon>Bacillati</taxon>
        <taxon>Actinomycetota</taxon>
        <taxon>Actinomycetes</taxon>
        <taxon>Pseudonocardiales</taxon>
        <taxon>Pseudonocardiaceae</taxon>
        <taxon>Pseudonocardia</taxon>
    </lineage>
</organism>
<keyword evidence="3" id="KW-0121">Carboxypeptidase</keyword>
<evidence type="ECO:0000259" key="2">
    <source>
        <dbReference type="Pfam" id="PF00246"/>
    </source>
</evidence>
<dbReference type="EMBL" id="VIWU01000001">
    <property type="protein sequence ID" value="TWF80777.1"/>
    <property type="molecule type" value="Genomic_DNA"/>
</dbReference>